<evidence type="ECO:0008006" key="3">
    <source>
        <dbReference type="Google" id="ProtNLM"/>
    </source>
</evidence>
<dbReference type="EMBL" id="CABFVA020000110">
    <property type="protein sequence ID" value="VVM07692.1"/>
    <property type="molecule type" value="Genomic_DNA"/>
</dbReference>
<dbReference type="InterPro" id="IPR029033">
    <property type="entry name" value="His_PPase_superfam"/>
</dbReference>
<gene>
    <name evidence="1" type="ORF">MAMT_01856</name>
</gene>
<reference evidence="1 2" key="1">
    <citation type="submission" date="2019-09" db="EMBL/GenBank/DDBJ databases">
        <authorList>
            <person name="Cremers G."/>
        </authorList>
    </citation>
    <scope>NUCLEOTIDE SEQUENCE [LARGE SCALE GENOMIC DNA]</scope>
    <source>
        <strain evidence="1">4A</strain>
    </source>
</reference>
<proteinExistence type="predicted"/>
<dbReference type="CDD" id="cd07040">
    <property type="entry name" value="HP"/>
    <property type="match status" value="1"/>
</dbReference>
<organism evidence="1 2">
    <name type="scientific">Methylacidimicrobium tartarophylax</name>
    <dbReference type="NCBI Taxonomy" id="1041768"/>
    <lineage>
        <taxon>Bacteria</taxon>
        <taxon>Pseudomonadati</taxon>
        <taxon>Verrucomicrobiota</taxon>
        <taxon>Methylacidimicrobium</taxon>
    </lineage>
</organism>
<dbReference type="Proteomes" id="UP000334923">
    <property type="component" value="Unassembled WGS sequence"/>
</dbReference>
<dbReference type="RefSeq" id="WP_142660704.1">
    <property type="nucleotide sequence ID" value="NZ_CABFVA020000110.1"/>
</dbReference>
<dbReference type="AlphaFoldDB" id="A0A5E6MDZ4"/>
<protein>
    <recommendedName>
        <fullName evidence="3">Phosphohistidine phosphatase SixA</fullName>
    </recommendedName>
</protein>
<sequence>MNLYLVTHGSAVAGEKDPERPLSEAGVDECSRLARLMRSWGVRVQGLAHSEKTCCRQSAQILLPALFPGGRLTLWESLDPQDSPGRALKAIQREKADLLLVGHEPNLAKIATRLLLPKKVPPVVSLSPGSLLWLQRQRTEEGKVWRLLGMFRAEALRAWKGI</sequence>
<dbReference type="OrthoDB" id="9810154at2"/>
<name>A0A5E6MDZ4_9BACT</name>
<dbReference type="SUPFAM" id="SSF53254">
    <property type="entry name" value="Phosphoglycerate mutase-like"/>
    <property type="match status" value="1"/>
</dbReference>
<keyword evidence="2" id="KW-1185">Reference proteome</keyword>
<evidence type="ECO:0000313" key="1">
    <source>
        <dbReference type="EMBL" id="VVM07692.1"/>
    </source>
</evidence>
<evidence type="ECO:0000313" key="2">
    <source>
        <dbReference type="Proteomes" id="UP000334923"/>
    </source>
</evidence>
<accession>A0A5E6MDZ4</accession>
<dbReference type="Gene3D" id="3.40.50.1240">
    <property type="entry name" value="Phosphoglycerate mutase-like"/>
    <property type="match status" value="1"/>
</dbReference>